<accession>A0ABQ4FJZ4</accession>
<organism evidence="5 6">
    <name type="scientific">Microbispora amethystogenes</name>
    <dbReference type="NCBI Taxonomy" id="1427754"/>
    <lineage>
        <taxon>Bacteria</taxon>
        <taxon>Bacillati</taxon>
        <taxon>Actinomycetota</taxon>
        <taxon>Actinomycetes</taxon>
        <taxon>Streptosporangiales</taxon>
        <taxon>Streptosporangiaceae</taxon>
        <taxon>Microbispora</taxon>
    </lineage>
</organism>
<evidence type="ECO:0000259" key="4">
    <source>
        <dbReference type="PROSITE" id="PS51764"/>
    </source>
</evidence>
<comment type="caution">
    <text evidence="5">The sequence shown here is derived from an EMBL/GenBank/DDBJ whole genome shotgun (WGS) entry which is preliminary data.</text>
</comment>
<feature type="active site" description="Nucleophile" evidence="3">
    <location>
        <position position="293"/>
    </location>
</feature>
<keyword evidence="2 3" id="KW-0326">Glycosidase</keyword>
<proteinExistence type="inferred from homology"/>
<dbReference type="PROSITE" id="PS51764">
    <property type="entry name" value="GH26"/>
    <property type="match status" value="1"/>
</dbReference>
<evidence type="ECO:0000313" key="6">
    <source>
        <dbReference type="Proteomes" id="UP000651728"/>
    </source>
</evidence>
<dbReference type="Proteomes" id="UP000651728">
    <property type="component" value="Unassembled WGS sequence"/>
</dbReference>
<evidence type="ECO:0000256" key="2">
    <source>
        <dbReference type="ARBA" id="ARBA00023295"/>
    </source>
</evidence>
<name>A0ABQ4FJZ4_9ACTN</name>
<dbReference type="SUPFAM" id="SSF51445">
    <property type="entry name" value="(Trans)glycosidases"/>
    <property type="match status" value="1"/>
</dbReference>
<gene>
    <name evidence="5" type="ORF">Mam01_53030</name>
</gene>
<evidence type="ECO:0000256" key="3">
    <source>
        <dbReference type="PROSITE-ProRule" id="PRU01100"/>
    </source>
</evidence>
<sequence length="368" mass="40182">MVFTHPLRGQGSAMSRITGVAVLVAGACLTACGGTATGGTATGGLGTGAGPGKPGNGAARAPGACTVTDKLIPTCGAWWGIAPDVFSGRGPARAIELAERRMGRRADIVHVYHRGGELFPTAEEREVAKGPRLLLVNWKPALDHTWAEVARGDVDGRIDRLAEHVRRTFPGRFFLTIHHEPENDVREGGGYSAADYTAMFRHVVTRLREQGVRNAVTVMTYMGAPNWTARPWFGRLYPGDDVVDWVAFDPYADGRVGDFATLVDKTRPDVPGWPGFYRWMQARFPAKPIMVAEWGAFERPDAPHFKRDFFDSVARQIGNYPQIKALVYFDSPLAPRGDTRFDTTPGATRAFAQLGRDRRFTSTPVPAS</sequence>
<evidence type="ECO:0000256" key="1">
    <source>
        <dbReference type="ARBA" id="ARBA00022801"/>
    </source>
</evidence>
<dbReference type="InterPro" id="IPR017853">
    <property type="entry name" value="GH"/>
</dbReference>
<reference evidence="5 6" key="1">
    <citation type="submission" date="2021-01" db="EMBL/GenBank/DDBJ databases">
        <title>Whole genome shotgun sequence of Microbispora amethystogenes NBRC 101907.</title>
        <authorList>
            <person name="Komaki H."/>
            <person name="Tamura T."/>
        </authorList>
    </citation>
    <scope>NUCLEOTIDE SEQUENCE [LARGE SCALE GENOMIC DNA]</scope>
    <source>
        <strain evidence="5 6">NBRC 101907</strain>
    </source>
</reference>
<comment type="similarity">
    <text evidence="3">Belongs to the glycosyl hydrolase 26 family.</text>
</comment>
<feature type="domain" description="GH26" evidence="4">
    <location>
        <begin position="59"/>
        <end position="364"/>
    </location>
</feature>
<keyword evidence="1 3" id="KW-0378">Hydrolase</keyword>
<protein>
    <recommendedName>
        <fullName evidence="4">GH26 domain-containing protein</fullName>
    </recommendedName>
</protein>
<dbReference type="Gene3D" id="3.20.20.80">
    <property type="entry name" value="Glycosidases"/>
    <property type="match status" value="1"/>
</dbReference>
<evidence type="ECO:0000313" key="5">
    <source>
        <dbReference type="EMBL" id="GIH35139.1"/>
    </source>
</evidence>
<dbReference type="EMBL" id="BOOB01000042">
    <property type="protein sequence ID" value="GIH35139.1"/>
    <property type="molecule type" value="Genomic_DNA"/>
</dbReference>
<feature type="active site" description="Proton donor" evidence="3">
    <location>
        <position position="180"/>
    </location>
</feature>
<keyword evidence="6" id="KW-1185">Reference proteome</keyword>
<dbReference type="InterPro" id="IPR022790">
    <property type="entry name" value="GH26_dom"/>
</dbReference>